<accession>A0A5M6ZFW7</accession>
<dbReference type="InterPro" id="IPR022550">
    <property type="entry name" value="NTP_transf_8"/>
</dbReference>
<evidence type="ECO:0008006" key="5">
    <source>
        <dbReference type="Google" id="ProtNLM"/>
    </source>
</evidence>
<protein>
    <recommendedName>
        <fullName evidence="5">Nucleotidyltransferase family protein</fullName>
    </recommendedName>
</protein>
<feature type="domain" description="Nucleotidyltransferase-like" evidence="1">
    <location>
        <begin position="105"/>
        <end position="311"/>
    </location>
</feature>
<name>A0A5M6ZFW7_9PROT</name>
<dbReference type="EMBL" id="VWOJ01000002">
    <property type="protein sequence ID" value="KAA5803619.1"/>
    <property type="molecule type" value="Genomic_DNA"/>
</dbReference>
<proteinExistence type="predicted"/>
<evidence type="ECO:0000313" key="3">
    <source>
        <dbReference type="EMBL" id="KAA5803619.1"/>
    </source>
</evidence>
<evidence type="ECO:0000259" key="2">
    <source>
        <dbReference type="Pfam" id="PF20586"/>
    </source>
</evidence>
<dbReference type="AlphaFoldDB" id="A0A5M6ZFW7"/>
<dbReference type="Proteomes" id="UP000325122">
    <property type="component" value="Unassembled WGS sequence"/>
</dbReference>
<dbReference type="InterPro" id="IPR058575">
    <property type="entry name" value="NTP_transf_8_dom"/>
</dbReference>
<comment type="caution">
    <text evidence="3">The sequence shown here is derived from an EMBL/GenBank/DDBJ whole genome shotgun (WGS) entry which is preliminary data.</text>
</comment>
<reference evidence="3 4" key="1">
    <citation type="submission" date="2019-09" db="EMBL/GenBank/DDBJ databases">
        <authorList>
            <person name="Kevbrin V."/>
            <person name="Grouzdev D.S."/>
        </authorList>
    </citation>
    <scope>NUCLEOTIDE SEQUENCE [LARGE SCALE GENOMIC DNA]</scope>
    <source>
        <strain evidence="3 4">G-192</strain>
    </source>
</reference>
<dbReference type="PIRSF" id="PIRSF031854">
    <property type="entry name" value="UCP031854"/>
    <property type="match status" value="1"/>
</dbReference>
<gene>
    <name evidence="3" type="ORF">F1654_07400</name>
</gene>
<dbReference type="Pfam" id="PF12281">
    <property type="entry name" value="NTP_transf_8"/>
    <property type="match status" value="1"/>
</dbReference>
<evidence type="ECO:0000313" key="4">
    <source>
        <dbReference type="Proteomes" id="UP000325122"/>
    </source>
</evidence>
<dbReference type="Pfam" id="PF20586">
    <property type="entry name" value="DUF6788"/>
    <property type="match status" value="1"/>
</dbReference>
<dbReference type="InterPro" id="IPR046738">
    <property type="entry name" value="DUF6788"/>
</dbReference>
<keyword evidence="4" id="KW-1185">Reference proteome</keyword>
<dbReference type="RefSeq" id="WP_150022887.1">
    <property type="nucleotide sequence ID" value="NZ_VWOJ01000002.1"/>
</dbReference>
<evidence type="ECO:0000259" key="1">
    <source>
        <dbReference type="Pfam" id="PF12281"/>
    </source>
</evidence>
<sequence>MIEAVPLAVHTIYQDLLDAWLMQPEAPVEGAPFVREVDGKRYWYANMRINGHVRTRYIGPDTDDVRRRIEALQSSREDRAAFEARCGTMIAQLRAAGLPTLDMQSGKVLSALARAGVFRLGGTLIGTHAFALYAAELGMWVSGRAVPMTEDIDIAAFERLAMVIEDKPDPDLAEALKPLGLKPVPGLEPGQDGARWAARGGGTPIDFLTPSFDDEEGVRALPSLGVRAQSLHFLNFLIADPIPAVGLYRAGVLVRIPRPERFAVHKLIVASRRPAHQRAKARKDLAQARALMEALEETRPQELAAALDTAWRTGPKWRAAIRDSLARSPDLQVMAARHIDMDDA</sequence>
<organism evidence="3 4">
    <name type="scientific">Alkalicaulis satelles</name>
    <dbReference type="NCBI Taxonomy" id="2609175"/>
    <lineage>
        <taxon>Bacteria</taxon>
        <taxon>Pseudomonadati</taxon>
        <taxon>Pseudomonadota</taxon>
        <taxon>Alphaproteobacteria</taxon>
        <taxon>Maricaulales</taxon>
        <taxon>Maricaulaceae</taxon>
        <taxon>Alkalicaulis</taxon>
    </lineage>
</organism>
<feature type="domain" description="DUF6788" evidence="2">
    <location>
        <begin position="21"/>
        <end position="67"/>
    </location>
</feature>